<feature type="compositionally biased region" description="Basic and acidic residues" evidence="1">
    <location>
        <begin position="189"/>
        <end position="211"/>
    </location>
</feature>
<feature type="region of interest" description="Disordered" evidence="1">
    <location>
        <begin position="301"/>
        <end position="329"/>
    </location>
</feature>
<proteinExistence type="predicted"/>
<feature type="chain" id="PRO_5022729871" evidence="2">
    <location>
        <begin position="16"/>
        <end position="382"/>
    </location>
</feature>
<accession>A0A5C3F153</accession>
<feature type="region of interest" description="Disordered" evidence="1">
    <location>
        <begin position="36"/>
        <end position="59"/>
    </location>
</feature>
<dbReference type="AlphaFoldDB" id="A0A5C3F153"/>
<feature type="compositionally biased region" description="Low complexity" evidence="1">
    <location>
        <begin position="301"/>
        <end position="311"/>
    </location>
</feature>
<name>A0A5C3F153_9BASI</name>
<feature type="region of interest" description="Disordered" evidence="1">
    <location>
        <begin position="147"/>
        <end position="267"/>
    </location>
</feature>
<evidence type="ECO:0000256" key="1">
    <source>
        <dbReference type="SAM" id="MobiDB-lite"/>
    </source>
</evidence>
<feature type="compositionally biased region" description="Acidic residues" evidence="1">
    <location>
        <begin position="356"/>
        <end position="368"/>
    </location>
</feature>
<gene>
    <name evidence="3" type="ORF">PSFLO_03499</name>
</gene>
<evidence type="ECO:0000313" key="3">
    <source>
        <dbReference type="EMBL" id="SPO38022.1"/>
    </source>
</evidence>
<reference evidence="3 4" key="1">
    <citation type="submission" date="2018-03" db="EMBL/GenBank/DDBJ databases">
        <authorList>
            <person name="Guldener U."/>
        </authorList>
    </citation>
    <scope>NUCLEOTIDE SEQUENCE [LARGE SCALE GENOMIC DNA]</scope>
    <source>
        <strain evidence="3 4">DAOM196992</strain>
    </source>
</reference>
<organism evidence="3 4">
    <name type="scientific">Pseudozyma flocculosa</name>
    <dbReference type="NCBI Taxonomy" id="84751"/>
    <lineage>
        <taxon>Eukaryota</taxon>
        <taxon>Fungi</taxon>
        <taxon>Dikarya</taxon>
        <taxon>Basidiomycota</taxon>
        <taxon>Ustilaginomycotina</taxon>
        <taxon>Ustilaginomycetes</taxon>
        <taxon>Ustilaginales</taxon>
        <taxon>Ustilaginaceae</taxon>
        <taxon>Pseudozyma</taxon>
    </lineage>
</organism>
<dbReference type="EMBL" id="OOIP01000009">
    <property type="protein sequence ID" value="SPO38022.1"/>
    <property type="molecule type" value="Genomic_DNA"/>
</dbReference>
<dbReference type="Proteomes" id="UP000323386">
    <property type="component" value="Unassembled WGS sequence"/>
</dbReference>
<keyword evidence="4" id="KW-1185">Reference proteome</keyword>
<protein>
    <submittedName>
        <fullName evidence="3">Uncharacterized protein</fullName>
    </submittedName>
</protein>
<sequence length="382" mass="40204">MRWLAGWLASPAGLAVDVDVDVRCRRRCQGPPRIPAYADATGSASPRLSSVPARSGGQVRAGWTSRCGVERQARKDDDGWTDDAQAGALVDGEEARRDAGGRGTGAFRYLIQLSLLVRAVLAAAISSPAQELDLAGTRLYPFFAERRTGGGGDDDDDDVEGHAWSGHDDDVAWHGPADGVDNTYTSTHARPDGQRHGEGERAERGGERERQPGQPCPGTPHGQAGLASGKKNVGGGGPSEEQRSVAAPLSRRPRRTSRLGSRPSLICLRHPGQSGPACQASLNGWLAGWLVVPRLQPAAASALGQSSGSRPPSRRPLPPPGGLSPSLSPRSLPLLTLSLLVLRPSLRRLAPCNTGDDADNDKGDDQDDILLGSRIDPGLGTR</sequence>
<keyword evidence="2" id="KW-0732">Signal</keyword>
<evidence type="ECO:0000256" key="2">
    <source>
        <dbReference type="SAM" id="SignalP"/>
    </source>
</evidence>
<feature type="region of interest" description="Disordered" evidence="1">
    <location>
        <begin position="350"/>
        <end position="382"/>
    </location>
</feature>
<feature type="signal peptide" evidence="2">
    <location>
        <begin position="1"/>
        <end position="15"/>
    </location>
</feature>
<evidence type="ECO:0000313" key="4">
    <source>
        <dbReference type="Proteomes" id="UP000323386"/>
    </source>
</evidence>